<dbReference type="AlphaFoldDB" id="A0A8X6W443"/>
<proteinExistence type="predicted"/>
<comment type="caution">
    <text evidence="1">The sequence shown here is derived from an EMBL/GenBank/DDBJ whole genome shotgun (WGS) entry which is preliminary data.</text>
</comment>
<dbReference type="Proteomes" id="UP000887159">
    <property type="component" value="Unassembled WGS sequence"/>
</dbReference>
<evidence type="ECO:0000313" key="2">
    <source>
        <dbReference type="Proteomes" id="UP000887159"/>
    </source>
</evidence>
<gene>
    <name evidence="1" type="ORF">TNCV_242551</name>
</gene>
<protein>
    <submittedName>
        <fullName evidence="1">Uncharacterized protein</fullName>
    </submittedName>
</protein>
<accession>A0A8X6W443</accession>
<keyword evidence="2" id="KW-1185">Reference proteome</keyword>
<name>A0A8X6W443_TRICX</name>
<evidence type="ECO:0000313" key="1">
    <source>
        <dbReference type="EMBL" id="GFY27789.1"/>
    </source>
</evidence>
<reference evidence="1" key="1">
    <citation type="submission" date="2020-08" db="EMBL/GenBank/DDBJ databases">
        <title>Multicomponent nature underlies the extraordinary mechanical properties of spider dragline silk.</title>
        <authorList>
            <person name="Kono N."/>
            <person name="Nakamura H."/>
            <person name="Mori M."/>
            <person name="Yoshida Y."/>
            <person name="Ohtoshi R."/>
            <person name="Malay A.D."/>
            <person name="Moran D.A.P."/>
            <person name="Tomita M."/>
            <person name="Numata K."/>
            <person name="Arakawa K."/>
        </authorList>
    </citation>
    <scope>NUCLEOTIDE SEQUENCE</scope>
</reference>
<organism evidence="1 2">
    <name type="scientific">Trichonephila clavipes</name>
    <name type="common">Golden silk orbweaver</name>
    <name type="synonym">Nephila clavipes</name>
    <dbReference type="NCBI Taxonomy" id="2585209"/>
    <lineage>
        <taxon>Eukaryota</taxon>
        <taxon>Metazoa</taxon>
        <taxon>Ecdysozoa</taxon>
        <taxon>Arthropoda</taxon>
        <taxon>Chelicerata</taxon>
        <taxon>Arachnida</taxon>
        <taxon>Araneae</taxon>
        <taxon>Araneomorphae</taxon>
        <taxon>Entelegynae</taxon>
        <taxon>Araneoidea</taxon>
        <taxon>Nephilidae</taxon>
        <taxon>Trichonephila</taxon>
    </lineage>
</organism>
<dbReference type="EMBL" id="BMAU01021381">
    <property type="protein sequence ID" value="GFY27789.1"/>
    <property type="molecule type" value="Genomic_DNA"/>
</dbReference>
<sequence length="99" mass="11002">MITELSSCDGTILFRICRSLQEQGYLPSSRTGCRLLWRCCTAGPPNIPCSVAASATSSGRHTHMITELSSCDGTILFRICRNFRNKDIFLITRTGCRLL</sequence>